<dbReference type="AlphaFoldDB" id="A0A6B2KSK6"/>
<reference evidence="2 3" key="1">
    <citation type="submission" date="2020-02" db="EMBL/GenBank/DDBJ databases">
        <authorList>
            <person name="Yang Z."/>
        </authorList>
    </citation>
    <scope>NUCLEOTIDE SEQUENCE [LARGE SCALE GENOMIC DNA]</scope>
    <source>
        <strain evidence="2 3">HX-7-9</strain>
    </source>
</reference>
<evidence type="ECO:0008006" key="4">
    <source>
        <dbReference type="Google" id="ProtNLM"/>
    </source>
</evidence>
<dbReference type="RefSeq" id="WP_163316431.1">
    <property type="nucleotide sequence ID" value="NZ_JAAGAA010000009.1"/>
</dbReference>
<evidence type="ECO:0000313" key="2">
    <source>
        <dbReference type="EMBL" id="NDV13226.1"/>
    </source>
</evidence>
<accession>A0A6B2KSK6</accession>
<comment type="caution">
    <text evidence="2">The sequence shown here is derived from an EMBL/GenBank/DDBJ whole genome shotgun (WGS) entry which is preliminary data.</text>
</comment>
<feature type="region of interest" description="Disordered" evidence="1">
    <location>
        <begin position="162"/>
        <end position="202"/>
    </location>
</feature>
<evidence type="ECO:0000256" key="1">
    <source>
        <dbReference type="SAM" id="MobiDB-lite"/>
    </source>
</evidence>
<gene>
    <name evidence="2" type="ORF">GZH52_10550</name>
</gene>
<evidence type="ECO:0000313" key="3">
    <source>
        <dbReference type="Proteomes" id="UP000482578"/>
    </source>
</evidence>
<proteinExistence type="predicted"/>
<name>A0A6B2KSK6_9NEIS</name>
<sequence length="318" mass="33369">MRKQQGAATLLATVCLLALAALVVLYGARHVVLEHFNAQAQQRYHVALGNAEQGLSEATHRLADGDDTPPAANARFSVRYQRVDDKTLRVISEGLADGHRVSVQQSYALERVPALELPCGKHGSKAARKPQHDPVLAVTGTLDFFGSIHQAHGSAGAQAASCFPVGQDKDTGSSNPPPNDSLPDWGAALEKDPPPVNVPNASGTPLDCKRLQQAIASAQGGVKPWVIAGPVEFSGSCPIDAKGQPQDIVIVGDVKMTGTLSLMQANLLVIGNLIGRPMSSVTVFGTANGFDFDRIDPGEDGVTARPLPGSWIDVGGEQ</sequence>
<dbReference type="Proteomes" id="UP000482578">
    <property type="component" value="Unassembled WGS sequence"/>
</dbReference>
<protein>
    <recommendedName>
        <fullName evidence="4">Type 4 fimbrial biogenesis protein PilX N-terminal domain-containing protein</fullName>
    </recommendedName>
</protein>
<organism evidence="2 3">
    <name type="scientific">Crenobacter caeni</name>
    <dbReference type="NCBI Taxonomy" id="2705474"/>
    <lineage>
        <taxon>Bacteria</taxon>
        <taxon>Pseudomonadati</taxon>
        <taxon>Pseudomonadota</taxon>
        <taxon>Betaproteobacteria</taxon>
        <taxon>Neisseriales</taxon>
        <taxon>Neisseriaceae</taxon>
        <taxon>Crenobacter</taxon>
    </lineage>
</organism>
<dbReference type="EMBL" id="JAAGAA010000009">
    <property type="protein sequence ID" value="NDV13226.1"/>
    <property type="molecule type" value="Genomic_DNA"/>
</dbReference>
<keyword evidence="3" id="KW-1185">Reference proteome</keyword>